<comment type="caution">
    <text evidence="2">The sequence shown here is derived from an EMBL/GenBank/DDBJ whole genome shotgun (WGS) entry which is preliminary data.</text>
</comment>
<keyword evidence="1" id="KW-0812">Transmembrane</keyword>
<protein>
    <submittedName>
        <fullName evidence="2">Uncharacterized protein</fullName>
    </submittedName>
</protein>
<reference evidence="2" key="1">
    <citation type="submission" date="2022-10" db="EMBL/GenBank/DDBJ databases">
        <authorList>
            <person name="Chen Y."/>
            <person name="Dougan E. K."/>
            <person name="Chan C."/>
            <person name="Rhodes N."/>
            <person name="Thang M."/>
        </authorList>
    </citation>
    <scope>NUCLEOTIDE SEQUENCE</scope>
</reference>
<organism evidence="2">
    <name type="scientific">Cladocopium goreaui</name>
    <dbReference type="NCBI Taxonomy" id="2562237"/>
    <lineage>
        <taxon>Eukaryota</taxon>
        <taxon>Sar</taxon>
        <taxon>Alveolata</taxon>
        <taxon>Dinophyceae</taxon>
        <taxon>Suessiales</taxon>
        <taxon>Symbiodiniaceae</taxon>
        <taxon>Cladocopium</taxon>
    </lineage>
</organism>
<gene>
    <name evidence="2" type="ORF">C1SCF055_LOCUS12362</name>
</gene>
<dbReference type="AlphaFoldDB" id="A0A9P1FPJ2"/>
<dbReference type="OrthoDB" id="425638at2759"/>
<keyword evidence="1" id="KW-0472">Membrane</keyword>
<feature type="transmembrane region" description="Helical" evidence="1">
    <location>
        <begin position="115"/>
        <end position="136"/>
    </location>
</feature>
<sequence>MAELERLDVELEPDGGTFHGRPSDGSRSIRNRKELELLLTLFWAPATVFVVAEVVSYLCMHKSFFGNAFDVGISYEQVVEVHVFASIAMWILAAVQIRIETRKRQSPALHRLTGVVMLLLFFLIVFPSSLYLSALQRIEYWAPAVPWRGDDPTMDIQRVAAVLLDTAGCTAFFLCAALWEDARHQWSESLALHGRLMQCGVMMSMAILPQRFLQFYLSMQFRTFPQAGGGMLDMDDCRTKHQVNYSASILVTSVLFFVYGHFFEGPRGRIWVQCIGAEHLEEVRSFSSWHG</sequence>
<feature type="transmembrane region" description="Helical" evidence="1">
    <location>
        <begin position="37"/>
        <end position="58"/>
    </location>
</feature>
<name>A0A9P1FPJ2_9DINO</name>
<dbReference type="Proteomes" id="UP001152797">
    <property type="component" value="Unassembled WGS sequence"/>
</dbReference>
<proteinExistence type="predicted"/>
<feature type="transmembrane region" description="Helical" evidence="1">
    <location>
        <begin position="243"/>
        <end position="263"/>
    </location>
</feature>
<keyword evidence="4" id="KW-1185">Reference proteome</keyword>
<feature type="transmembrane region" description="Helical" evidence="1">
    <location>
        <begin position="78"/>
        <end position="95"/>
    </location>
</feature>
<accession>A0A9P1FPJ2</accession>
<reference evidence="3" key="2">
    <citation type="submission" date="2024-04" db="EMBL/GenBank/DDBJ databases">
        <authorList>
            <person name="Chen Y."/>
            <person name="Shah S."/>
            <person name="Dougan E. K."/>
            <person name="Thang M."/>
            <person name="Chan C."/>
        </authorList>
    </citation>
    <scope>NUCLEOTIDE SEQUENCE [LARGE SCALE GENOMIC DNA]</scope>
</reference>
<evidence type="ECO:0000313" key="2">
    <source>
        <dbReference type="EMBL" id="CAI3984859.1"/>
    </source>
</evidence>
<evidence type="ECO:0000313" key="3">
    <source>
        <dbReference type="EMBL" id="CAL1138234.1"/>
    </source>
</evidence>
<evidence type="ECO:0000313" key="4">
    <source>
        <dbReference type="Proteomes" id="UP001152797"/>
    </source>
</evidence>
<dbReference type="EMBL" id="CAMXCT020000927">
    <property type="protein sequence ID" value="CAL1138234.1"/>
    <property type="molecule type" value="Genomic_DNA"/>
</dbReference>
<dbReference type="EMBL" id="CAMXCT010000927">
    <property type="protein sequence ID" value="CAI3984859.1"/>
    <property type="molecule type" value="Genomic_DNA"/>
</dbReference>
<dbReference type="EMBL" id="CAMXCT030000927">
    <property type="protein sequence ID" value="CAL4772171.1"/>
    <property type="molecule type" value="Genomic_DNA"/>
</dbReference>
<keyword evidence="1" id="KW-1133">Transmembrane helix</keyword>
<feature type="transmembrane region" description="Helical" evidence="1">
    <location>
        <begin position="199"/>
        <end position="217"/>
    </location>
</feature>
<evidence type="ECO:0000256" key="1">
    <source>
        <dbReference type="SAM" id="Phobius"/>
    </source>
</evidence>
<feature type="transmembrane region" description="Helical" evidence="1">
    <location>
        <begin position="156"/>
        <end position="179"/>
    </location>
</feature>